<dbReference type="AlphaFoldDB" id="A0A1I2SRS5"/>
<dbReference type="RefSeq" id="WP_274377535.1">
    <property type="nucleotide sequence ID" value="NZ_FOOX01000006.1"/>
</dbReference>
<evidence type="ECO:0000313" key="2">
    <source>
        <dbReference type="EMBL" id="SFG55584.1"/>
    </source>
</evidence>
<reference evidence="3" key="1">
    <citation type="submission" date="2016-10" db="EMBL/GenBank/DDBJ databases">
        <authorList>
            <person name="Varghese N."/>
            <person name="Submissions S."/>
        </authorList>
    </citation>
    <scope>NUCLEOTIDE SEQUENCE [LARGE SCALE GENOMIC DNA]</scope>
    <source>
        <strain evidence="3">DSM 17038</strain>
    </source>
</reference>
<dbReference type="EMBL" id="FOOX01000006">
    <property type="protein sequence ID" value="SFG55584.1"/>
    <property type="molecule type" value="Genomic_DNA"/>
</dbReference>
<organism evidence="2 3">
    <name type="scientific">Desulfotruncus arcticus DSM 17038</name>
    <dbReference type="NCBI Taxonomy" id="1121424"/>
    <lineage>
        <taxon>Bacteria</taxon>
        <taxon>Bacillati</taxon>
        <taxon>Bacillota</taxon>
        <taxon>Clostridia</taxon>
        <taxon>Eubacteriales</taxon>
        <taxon>Desulfallaceae</taxon>
        <taxon>Desulfotruncus</taxon>
    </lineage>
</organism>
<protein>
    <submittedName>
        <fullName evidence="2">Uncharacterized protein</fullName>
    </submittedName>
</protein>
<evidence type="ECO:0000256" key="1">
    <source>
        <dbReference type="SAM" id="Phobius"/>
    </source>
</evidence>
<proteinExistence type="predicted"/>
<sequence>MGKNDYIHWEETSLLQDIVDAFGVFAIAFSWIYFCFYYYGPIIK</sequence>
<gene>
    <name evidence="2" type="ORF">SAMN05660649_01974</name>
</gene>
<keyword evidence="1" id="KW-1133">Transmembrane helix</keyword>
<accession>A0A1I2SRS5</accession>
<feature type="transmembrane region" description="Helical" evidence="1">
    <location>
        <begin position="18"/>
        <end position="39"/>
    </location>
</feature>
<evidence type="ECO:0000313" key="3">
    <source>
        <dbReference type="Proteomes" id="UP000199337"/>
    </source>
</evidence>
<name>A0A1I2SRS5_9FIRM</name>
<dbReference type="Proteomes" id="UP000199337">
    <property type="component" value="Unassembled WGS sequence"/>
</dbReference>
<keyword evidence="1" id="KW-0812">Transmembrane</keyword>
<keyword evidence="1" id="KW-0472">Membrane</keyword>
<keyword evidence="3" id="KW-1185">Reference proteome</keyword>